<evidence type="ECO:0000256" key="1">
    <source>
        <dbReference type="SAM" id="MobiDB-lite"/>
    </source>
</evidence>
<organism evidence="2 3">
    <name type="scientific">Leptospira wolffii</name>
    <dbReference type="NCBI Taxonomy" id="409998"/>
    <lineage>
        <taxon>Bacteria</taxon>
        <taxon>Pseudomonadati</taxon>
        <taxon>Spirochaetota</taxon>
        <taxon>Spirochaetia</taxon>
        <taxon>Leptospirales</taxon>
        <taxon>Leptospiraceae</taxon>
        <taxon>Leptospira</taxon>
    </lineage>
</organism>
<dbReference type="EMBL" id="NPDT01000006">
    <property type="protein sequence ID" value="PJZ65140.1"/>
    <property type="molecule type" value="Genomic_DNA"/>
</dbReference>
<dbReference type="RefSeq" id="WP_100759544.1">
    <property type="nucleotide sequence ID" value="NZ_NPDT01000006.1"/>
</dbReference>
<evidence type="ECO:0000313" key="3">
    <source>
        <dbReference type="Proteomes" id="UP000231912"/>
    </source>
</evidence>
<dbReference type="Proteomes" id="UP000231912">
    <property type="component" value="Unassembled WGS sequence"/>
</dbReference>
<evidence type="ECO:0000313" key="2">
    <source>
        <dbReference type="EMBL" id="PJZ65140.1"/>
    </source>
</evidence>
<proteinExistence type="predicted"/>
<feature type="region of interest" description="Disordered" evidence="1">
    <location>
        <begin position="47"/>
        <end position="71"/>
    </location>
</feature>
<name>A0A2M9Z9Q8_9LEPT</name>
<reference evidence="2 3" key="1">
    <citation type="submission" date="2017-07" db="EMBL/GenBank/DDBJ databases">
        <title>Leptospira spp. isolated from tropical soils.</title>
        <authorList>
            <person name="Thibeaux R."/>
            <person name="Iraola G."/>
            <person name="Ferres I."/>
            <person name="Bierque E."/>
            <person name="Girault D."/>
            <person name="Soupe-Gilbert M.-E."/>
            <person name="Picardeau M."/>
            <person name="Goarant C."/>
        </authorList>
    </citation>
    <scope>NUCLEOTIDE SEQUENCE [LARGE SCALE GENOMIC DNA]</scope>
    <source>
        <strain evidence="2 3">FH2-C-A2</strain>
    </source>
</reference>
<gene>
    <name evidence="2" type="ORF">CH371_14545</name>
</gene>
<dbReference type="AlphaFoldDB" id="A0A2M9Z9Q8"/>
<comment type="caution">
    <text evidence="2">The sequence shown here is derived from an EMBL/GenBank/DDBJ whole genome shotgun (WGS) entry which is preliminary data.</text>
</comment>
<sequence>MTRRAKQSIGLFIGIGFLLQLVCVSFAQVSGNCPILISSQEKKSEASELPPCHHNTSSEKQTSDSSDQKENCCSKDAQVSVSELSQSLDWQKLGIQKILVDWFIPSENPTVFSLSNKEFGFLLAFLPSSPQEQSVLQVFLI</sequence>
<accession>A0A2M9Z9Q8</accession>
<protein>
    <submittedName>
        <fullName evidence="2">Uncharacterized protein</fullName>
    </submittedName>
</protein>
<feature type="compositionally biased region" description="Polar residues" evidence="1">
    <location>
        <begin position="54"/>
        <end position="65"/>
    </location>
</feature>